<sequence length="561" mass="66492">MIKSKNQQLLKDLEAFQKQLKLALPSIISQATQDFTHYQYFQSLFKDSKPNNIQELYSQSLLRLDPHVSRQQPQLEDHIQIINDFIHIYFETNFSSLQKIIILEKELKTQIELEDTQKQINQNQQLLLHQFLQGRTQEIETINMEQICQNLKSKYYRQPLQPFCDSCFCSNQFHYKQIIQCQICEKYFHINCLDKSYDEKSVNNFTCPRCTLFYIDQFCEVITTIVDPCSFQKNGLTNSKLIKFKTDCEMVDIRCIRLDSPLSAQEITWPDLGEIQLNGQKIFDFIPLSQQSCLHKRKDEKLLCSIPKNEECTLIFKETIPGIDQKRKFRIKGEQLFYFAIYKTKQYTAKQLIDRIIDDPQNWMSLEQSRDFTILQINHSPAFKIIKLHISLLCCFSSSLILTPVRGIYCTHVQCFSLENYILMLDQQLPRRWRCPICKVKIFKLQIDALQYAILKSIRQQDLQEKYSCITFDFQANILDETISKYIDYNNLPEIAKQNNNRIPQLEKLSGFKFDDNRYENQSNSKSNNPNSIVIIQSRKLQILKITLNFFLTYQIRYQYG</sequence>
<keyword evidence="3" id="KW-0862">Zinc</keyword>
<dbReference type="PROSITE" id="PS01359">
    <property type="entry name" value="ZF_PHD_1"/>
    <property type="match status" value="1"/>
</dbReference>
<keyword evidence="1" id="KW-0479">Metal-binding</keyword>
<accession>A0A8S1PMB6</accession>
<name>A0A8S1PMB6_9CILI</name>
<dbReference type="CDD" id="cd16650">
    <property type="entry name" value="SP-RING_PIAS-like"/>
    <property type="match status" value="1"/>
</dbReference>
<feature type="domain" description="SP-RING-type" evidence="6">
    <location>
        <begin position="368"/>
        <end position="465"/>
    </location>
</feature>
<dbReference type="GO" id="GO:0016925">
    <property type="term" value="P:protein sumoylation"/>
    <property type="evidence" value="ECO:0007669"/>
    <property type="project" value="TreeGrafter"/>
</dbReference>
<evidence type="ECO:0000256" key="1">
    <source>
        <dbReference type="ARBA" id="ARBA00022723"/>
    </source>
</evidence>
<dbReference type="InterPro" id="IPR019786">
    <property type="entry name" value="Zinc_finger_PHD-type_CS"/>
</dbReference>
<dbReference type="InterPro" id="IPR004181">
    <property type="entry name" value="Znf_MIZ"/>
</dbReference>
<proteinExistence type="predicted"/>
<dbReference type="PROSITE" id="PS51044">
    <property type="entry name" value="ZF_SP_RING"/>
    <property type="match status" value="1"/>
</dbReference>
<evidence type="ECO:0000259" key="5">
    <source>
        <dbReference type="PROSITE" id="PS50016"/>
    </source>
</evidence>
<dbReference type="GO" id="GO:0061665">
    <property type="term" value="F:SUMO ligase activity"/>
    <property type="evidence" value="ECO:0007669"/>
    <property type="project" value="TreeGrafter"/>
</dbReference>
<keyword evidence="2 4" id="KW-0863">Zinc-finger</keyword>
<dbReference type="EMBL" id="CAJJDN010000081">
    <property type="protein sequence ID" value="CAD8104004.1"/>
    <property type="molecule type" value="Genomic_DNA"/>
</dbReference>
<evidence type="ECO:0000313" key="8">
    <source>
        <dbReference type="Proteomes" id="UP000692954"/>
    </source>
</evidence>
<dbReference type="PANTHER" id="PTHR10782:SF4">
    <property type="entry name" value="TONALLI, ISOFORM E"/>
    <property type="match status" value="1"/>
</dbReference>
<keyword evidence="8" id="KW-1185">Reference proteome</keyword>
<evidence type="ECO:0008006" key="9">
    <source>
        <dbReference type="Google" id="ProtNLM"/>
    </source>
</evidence>
<evidence type="ECO:0000313" key="7">
    <source>
        <dbReference type="EMBL" id="CAD8104004.1"/>
    </source>
</evidence>
<protein>
    <recommendedName>
        <fullName evidence="9">SP-RING-type domain-containing protein</fullName>
    </recommendedName>
</protein>
<dbReference type="PANTHER" id="PTHR10782">
    <property type="entry name" value="ZINC FINGER MIZ DOMAIN-CONTAINING PROTEIN"/>
    <property type="match status" value="1"/>
</dbReference>
<feature type="domain" description="PHD-type" evidence="5">
    <location>
        <begin position="161"/>
        <end position="213"/>
    </location>
</feature>
<dbReference type="Proteomes" id="UP000692954">
    <property type="component" value="Unassembled WGS sequence"/>
</dbReference>
<dbReference type="GO" id="GO:0000785">
    <property type="term" value="C:chromatin"/>
    <property type="evidence" value="ECO:0007669"/>
    <property type="project" value="TreeGrafter"/>
</dbReference>
<dbReference type="SMART" id="SM00249">
    <property type="entry name" value="PHD"/>
    <property type="match status" value="1"/>
</dbReference>
<dbReference type="InterPro" id="IPR019787">
    <property type="entry name" value="Znf_PHD-finger"/>
</dbReference>
<dbReference type="PROSITE" id="PS50016">
    <property type="entry name" value="ZF_PHD_2"/>
    <property type="match status" value="1"/>
</dbReference>
<dbReference type="InterPro" id="IPR001965">
    <property type="entry name" value="Znf_PHD"/>
</dbReference>
<organism evidence="7 8">
    <name type="scientific">Paramecium sonneborni</name>
    <dbReference type="NCBI Taxonomy" id="65129"/>
    <lineage>
        <taxon>Eukaryota</taxon>
        <taxon>Sar</taxon>
        <taxon>Alveolata</taxon>
        <taxon>Ciliophora</taxon>
        <taxon>Intramacronucleata</taxon>
        <taxon>Oligohymenophorea</taxon>
        <taxon>Peniculida</taxon>
        <taxon>Parameciidae</taxon>
        <taxon>Paramecium</taxon>
    </lineage>
</organism>
<reference evidence="7" key="1">
    <citation type="submission" date="2021-01" db="EMBL/GenBank/DDBJ databases">
        <authorList>
            <consortium name="Genoscope - CEA"/>
            <person name="William W."/>
        </authorList>
    </citation>
    <scope>NUCLEOTIDE SEQUENCE</scope>
</reference>
<dbReference type="Pfam" id="PF02891">
    <property type="entry name" value="zf-MIZ"/>
    <property type="match status" value="1"/>
</dbReference>
<comment type="caution">
    <text evidence="7">The sequence shown here is derived from an EMBL/GenBank/DDBJ whole genome shotgun (WGS) entry which is preliminary data.</text>
</comment>
<dbReference type="AlphaFoldDB" id="A0A8S1PMB6"/>
<dbReference type="GO" id="GO:0008270">
    <property type="term" value="F:zinc ion binding"/>
    <property type="evidence" value="ECO:0007669"/>
    <property type="project" value="UniProtKB-KW"/>
</dbReference>
<evidence type="ECO:0000256" key="3">
    <source>
        <dbReference type="ARBA" id="ARBA00022833"/>
    </source>
</evidence>
<evidence type="ECO:0000256" key="4">
    <source>
        <dbReference type="PROSITE-ProRule" id="PRU00452"/>
    </source>
</evidence>
<evidence type="ECO:0000256" key="2">
    <source>
        <dbReference type="ARBA" id="ARBA00022771"/>
    </source>
</evidence>
<gene>
    <name evidence="7" type="ORF">PSON_ATCC_30995.1.T0810127</name>
</gene>
<dbReference type="CDD" id="cd15489">
    <property type="entry name" value="PHD_SF"/>
    <property type="match status" value="1"/>
</dbReference>
<evidence type="ECO:0000259" key="6">
    <source>
        <dbReference type="PROSITE" id="PS51044"/>
    </source>
</evidence>
<dbReference type="OrthoDB" id="28127at2759"/>